<evidence type="ECO:0000256" key="1">
    <source>
        <dbReference type="ARBA" id="ARBA00004141"/>
    </source>
</evidence>
<feature type="transmembrane region" description="Helical" evidence="6">
    <location>
        <begin position="55"/>
        <end position="74"/>
    </location>
</feature>
<keyword evidence="9" id="KW-1185">Reference proteome</keyword>
<dbReference type="GO" id="GO:0016020">
    <property type="term" value="C:membrane"/>
    <property type="evidence" value="ECO:0007669"/>
    <property type="project" value="UniProtKB-SubCell"/>
</dbReference>
<organism evidence="8 9">
    <name type="scientific">Candidatus Nanohalobium constans</name>
    <dbReference type="NCBI Taxonomy" id="2565781"/>
    <lineage>
        <taxon>Archaea</taxon>
        <taxon>Candidatus Nanohalarchaeota</taxon>
        <taxon>Candidatus Nanohalobia</taxon>
        <taxon>Candidatus Nanohalobiales</taxon>
        <taxon>Candidatus Nanohalobiaceae</taxon>
        <taxon>Candidatus Nanohalobium</taxon>
    </lineage>
</organism>
<dbReference type="Proteomes" id="UP000377803">
    <property type="component" value="Chromosome"/>
</dbReference>
<dbReference type="Gene3D" id="2.30.30.60">
    <property type="match status" value="1"/>
</dbReference>
<dbReference type="AlphaFoldDB" id="A0A5Q0UHT7"/>
<dbReference type="InterPro" id="IPR010920">
    <property type="entry name" value="LSM_dom_sf"/>
</dbReference>
<keyword evidence="5 6" id="KW-0472">Membrane</keyword>
<evidence type="ECO:0000256" key="5">
    <source>
        <dbReference type="ARBA" id="ARBA00023136"/>
    </source>
</evidence>
<dbReference type="SUPFAM" id="SSF82861">
    <property type="entry name" value="Mechanosensitive channel protein MscS (YggB), transmembrane region"/>
    <property type="match status" value="1"/>
</dbReference>
<dbReference type="InterPro" id="IPR011014">
    <property type="entry name" value="MscS_channel_TM-2"/>
</dbReference>
<evidence type="ECO:0000256" key="4">
    <source>
        <dbReference type="ARBA" id="ARBA00022989"/>
    </source>
</evidence>
<comment type="similarity">
    <text evidence="2">Belongs to the MscS (TC 1.A.23) family.</text>
</comment>
<protein>
    <submittedName>
        <fullName evidence="8">Potassium-dependent mechanosensitive channel</fullName>
    </submittedName>
</protein>
<dbReference type="InterPro" id="IPR006685">
    <property type="entry name" value="MscS_channel_2nd"/>
</dbReference>
<dbReference type="SUPFAM" id="SSF50182">
    <property type="entry name" value="Sm-like ribonucleoproteins"/>
    <property type="match status" value="1"/>
</dbReference>
<proteinExistence type="inferred from homology"/>
<dbReference type="PANTHER" id="PTHR30221">
    <property type="entry name" value="SMALL-CONDUCTANCE MECHANOSENSITIVE CHANNEL"/>
    <property type="match status" value="1"/>
</dbReference>
<dbReference type="InterPro" id="IPR045275">
    <property type="entry name" value="MscS_archaea/bacteria_type"/>
</dbReference>
<feature type="transmembrane region" description="Helical" evidence="6">
    <location>
        <begin position="80"/>
        <end position="99"/>
    </location>
</feature>
<sequence length="259" mass="28864">MVLEQLFPDVQIYFRLLRFLIVMFLGISITRVVLMPLTEKLMARRNTDMVTRHSFSNLTGITGVFLSFIVALQAAEFGNLVSVLGAITAAATVAVGFGMRDQISNLVAGFMLYLDSPFIKGDYIEVGEKSGVVKEIRLRHTTVKNGESEKTVLPNSMLTTTPLENYSRGKRATASIEFKVENSKSQKLEEMLIESMNLEEDILDKPEPKVNYKGLEEGKTVLEAVFSVSTATKVGEAKKKLNRAVNQKAAEEKLFEKEE</sequence>
<dbReference type="Pfam" id="PF00924">
    <property type="entry name" value="MS_channel_2nd"/>
    <property type="match status" value="1"/>
</dbReference>
<accession>A0A5Q0UHT7</accession>
<evidence type="ECO:0000256" key="2">
    <source>
        <dbReference type="ARBA" id="ARBA00008017"/>
    </source>
</evidence>
<keyword evidence="3 6" id="KW-0812">Transmembrane</keyword>
<dbReference type="Gene3D" id="1.10.287.1260">
    <property type="match status" value="1"/>
</dbReference>
<keyword evidence="4 6" id="KW-1133">Transmembrane helix</keyword>
<feature type="transmembrane region" description="Helical" evidence="6">
    <location>
        <begin position="12"/>
        <end position="34"/>
    </location>
</feature>
<dbReference type="KEGG" id="ncon:LC1Nh_1038"/>
<evidence type="ECO:0000313" key="9">
    <source>
        <dbReference type="Proteomes" id="UP000377803"/>
    </source>
</evidence>
<reference evidence="9" key="1">
    <citation type="submission" date="2019-05" db="EMBL/GenBank/DDBJ databases">
        <title>Candidatus Nanohalobium constans, a novel model system to study the DPANN nano-sized archaea: genomic and physiological characterization of a nanoarchaeon co-cultured with its chitinotrophic host.</title>
        <authorList>
            <person name="La Cono V."/>
            <person name="Arcadi E."/>
            <person name="Crisafi F."/>
            <person name="Denaro R."/>
            <person name="La Spada G."/>
            <person name="Messina E."/>
            <person name="Smedile F."/>
            <person name="Toshchakov S.V."/>
            <person name="Shevchenko M.A."/>
            <person name="Golyshin P.N."/>
            <person name="Golyshina O.V."/>
            <person name="Ferrer M."/>
            <person name="Rohde M."/>
            <person name="Mushegian A."/>
            <person name="Sorokin D.Y."/>
            <person name="Giuliano L."/>
            <person name="Yakimov M.M."/>
        </authorList>
    </citation>
    <scope>NUCLEOTIDE SEQUENCE [LARGE SCALE GENOMIC DNA]</scope>
    <source>
        <strain evidence="9">LC1Nh</strain>
    </source>
</reference>
<evidence type="ECO:0000313" key="8">
    <source>
        <dbReference type="EMBL" id="QGA80911.1"/>
    </source>
</evidence>
<evidence type="ECO:0000256" key="3">
    <source>
        <dbReference type="ARBA" id="ARBA00022692"/>
    </source>
</evidence>
<evidence type="ECO:0000259" key="7">
    <source>
        <dbReference type="Pfam" id="PF00924"/>
    </source>
</evidence>
<dbReference type="GO" id="GO:0008381">
    <property type="term" value="F:mechanosensitive monoatomic ion channel activity"/>
    <property type="evidence" value="ECO:0007669"/>
    <property type="project" value="InterPro"/>
</dbReference>
<gene>
    <name evidence="8" type="primary">kefA</name>
    <name evidence="8" type="ORF">LC1Nh_1038</name>
</gene>
<dbReference type="InterPro" id="IPR023408">
    <property type="entry name" value="MscS_beta-dom_sf"/>
</dbReference>
<comment type="subcellular location">
    <subcellularLocation>
        <location evidence="1">Membrane</location>
        <topology evidence="1">Multi-pass membrane protein</topology>
    </subcellularLocation>
</comment>
<name>A0A5Q0UHT7_9ARCH</name>
<evidence type="ECO:0000256" key="6">
    <source>
        <dbReference type="SAM" id="Phobius"/>
    </source>
</evidence>
<dbReference type="EMBL" id="CP040089">
    <property type="protein sequence ID" value="QGA80911.1"/>
    <property type="molecule type" value="Genomic_DNA"/>
</dbReference>
<dbReference type="PANTHER" id="PTHR30221:SF1">
    <property type="entry name" value="SMALL-CONDUCTANCE MECHANOSENSITIVE CHANNEL"/>
    <property type="match status" value="1"/>
</dbReference>
<feature type="domain" description="Mechanosensitive ion channel MscS" evidence="7">
    <location>
        <begin position="102"/>
        <end position="168"/>
    </location>
</feature>